<name>A0A0D0A9P9_9AGAM</name>
<gene>
    <name evidence="2" type="ORF">CY34DRAFT_17422</name>
</gene>
<reference evidence="2 3" key="1">
    <citation type="submission" date="2014-04" db="EMBL/GenBank/DDBJ databases">
        <authorList>
            <consortium name="DOE Joint Genome Institute"/>
            <person name="Kuo A."/>
            <person name="Ruytinx J."/>
            <person name="Rineau F."/>
            <person name="Colpaert J."/>
            <person name="Kohler A."/>
            <person name="Nagy L.G."/>
            <person name="Floudas D."/>
            <person name="Copeland A."/>
            <person name="Barry K.W."/>
            <person name="Cichocki N."/>
            <person name="Veneault-Fourrey C."/>
            <person name="LaButti K."/>
            <person name="Lindquist E.A."/>
            <person name="Lipzen A."/>
            <person name="Lundell T."/>
            <person name="Morin E."/>
            <person name="Murat C."/>
            <person name="Sun H."/>
            <person name="Tunlid A."/>
            <person name="Henrissat B."/>
            <person name="Grigoriev I.V."/>
            <person name="Hibbett D.S."/>
            <person name="Martin F."/>
            <person name="Nordberg H.P."/>
            <person name="Cantor M.N."/>
            <person name="Hua S.X."/>
        </authorList>
    </citation>
    <scope>NUCLEOTIDE SEQUENCE [LARGE SCALE GENOMIC DNA]</scope>
    <source>
        <strain evidence="2 3">UH-Slu-Lm8-n1</strain>
    </source>
</reference>
<evidence type="ECO:0000256" key="1">
    <source>
        <dbReference type="SAM" id="MobiDB-lite"/>
    </source>
</evidence>
<reference evidence="3" key="2">
    <citation type="submission" date="2015-01" db="EMBL/GenBank/DDBJ databases">
        <title>Evolutionary Origins and Diversification of the Mycorrhizal Mutualists.</title>
        <authorList>
            <consortium name="DOE Joint Genome Institute"/>
            <consortium name="Mycorrhizal Genomics Consortium"/>
            <person name="Kohler A."/>
            <person name="Kuo A."/>
            <person name="Nagy L.G."/>
            <person name="Floudas D."/>
            <person name="Copeland A."/>
            <person name="Barry K.W."/>
            <person name="Cichocki N."/>
            <person name="Veneault-Fourrey C."/>
            <person name="LaButti K."/>
            <person name="Lindquist E.A."/>
            <person name="Lipzen A."/>
            <person name="Lundell T."/>
            <person name="Morin E."/>
            <person name="Murat C."/>
            <person name="Riley R."/>
            <person name="Ohm R."/>
            <person name="Sun H."/>
            <person name="Tunlid A."/>
            <person name="Henrissat B."/>
            <person name="Grigoriev I.V."/>
            <person name="Hibbett D.S."/>
            <person name="Martin F."/>
        </authorList>
    </citation>
    <scope>NUCLEOTIDE SEQUENCE [LARGE SCALE GENOMIC DNA]</scope>
    <source>
        <strain evidence="3">UH-Slu-Lm8-n1</strain>
    </source>
</reference>
<dbReference type="OrthoDB" id="2672240at2759"/>
<dbReference type="HOGENOM" id="CLU_1763297_0_0_1"/>
<protein>
    <submittedName>
        <fullName evidence="2">Uncharacterized protein</fullName>
    </submittedName>
</protein>
<organism evidence="2 3">
    <name type="scientific">Suillus luteus UH-Slu-Lm8-n1</name>
    <dbReference type="NCBI Taxonomy" id="930992"/>
    <lineage>
        <taxon>Eukaryota</taxon>
        <taxon>Fungi</taxon>
        <taxon>Dikarya</taxon>
        <taxon>Basidiomycota</taxon>
        <taxon>Agaricomycotina</taxon>
        <taxon>Agaricomycetes</taxon>
        <taxon>Agaricomycetidae</taxon>
        <taxon>Boletales</taxon>
        <taxon>Suillineae</taxon>
        <taxon>Suillaceae</taxon>
        <taxon>Suillus</taxon>
    </lineage>
</organism>
<evidence type="ECO:0000313" key="3">
    <source>
        <dbReference type="Proteomes" id="UP000054485"/>
    </source>
</evidence>
<dbReference type="Proteomes" id="UP000054485">
    <property type="component" value="Unassembled WGS sequence"/>
</dbReference>
<dbReference type="EMBL" id="KN835692">
    <property type="protein sequence ID" value="KIK34874.1"/>
    <property type="molecule type" value="Genomic_DNA"/>
</dbReference>
<feature type="compositionally biased region" description="Polar residues" evidence="1">
    <location>
        <begin position="115"/>
        <end position="139"/>
    </location>
</feature>
<feature type="region of interest" description="Disordered" evidence="1">
    <location>
        <begin position="1"/>
        <end position="84"/>
    </location>
</feature>
<dbReference type="AlphaFoldDB" id="A0A0D0A9P9"/>
<accession>A0A0D0A9P9</accession>
<evidence type="ECO:0000313" key="2">
    <source>
        <dbReference type="EMBL" id="KIK34874.1"/>
    </source>
</evidence>
<proteinExistence type="predicted"/>
<feature type="compositionally biased region" description="Polar residues" evidence="1">
    <location>
        <begin position="11"/>
        <end position="22"/>
    </location>
</feature>
<sequence length="148" mass="15881">TQEEAVVQVTHEGSNIGGSSSKAQEEAVAQVPHEASHTPSEFFLDSFEDSDCTSSEPLKEPVNSLDEPAELTSAEQAKEPVNSLEQTKLAYIKQLPKFSDIEKAVDVASGQQLEVINSPQEIDNSASGEQSQEPVNSPDKTGDLEPVD</sequence>
<dbReference type="InParanoid" id="A0A0D0A9P9"/>
<feature type="non-terminal residue" evidence="2">
    <location>
        <position position="1"/>
    </location>
</feature>
<feature type="region of interest" description="Disordered" evidence="1">
    <location>
        <begin position="115"/>
        <end position="148"/>
    </location>
</feature>
<keyword evidence="3" id="KW-1185">Reference proteome</keyword>